<feature type="transmembrane region" description="Helical" evidence="1">
    <location>
        <begin position="20"/>
        <end position="41"/>
    </location>
</feature>
<keyword evidence="1" id="KW-0812">Transmembrane</keyword>
<dbReference type="EMBL" id="JPGK01000005">
    <property type="protein sequence ID" value="KGA93741.1"/>
    <property type="molecule type" value="Genomic_DNA"/>
</dbReference>
<feature type="transmembrane region" description="Helical" evidence="1">
    <location>
        <begin position="53"/>
        <end position="76"/>
    </location>
</feature>
<feature type="transmembrane region" description="Helical" evidence="1">
    <location>
        <begin position="128"/>
        <end position="148"/>
    </location>
</feature>
<feature type="transmembrane region" description="Helical" evidence="1">
    <location>
        <begin position="154"/>
        <end position="177"/>
    </location>
</feature>
<evidence type="ECO:0000313" key="2">
    <source>
        <dbReference type="EMBL" id="KGA93741.1"/>
    </source>
</evidence>
<sequence length="201" mass="21836">MSTQNLVSNTLASWKDISTIFSVILSLVLTASIARAIRRYIMSALGWTHTYGIFYIVSVLVGLLFSLTLLHAGSLHNKYLVYGWPAGPASVLLPDSSNALISSLTTLAQHVGTLLDPQTAGSLVQLKVGLSATFLFGWTTLLFGTWILGPFLTLVFFSIYELLTGAVALVVAGIYSLGKMYRGKARIFFSACAYVRNGFRQ</sequence>
<protein>
    <submittedName>
        <fullName evidence="2">Uncharacterized protein</fullName>
    </submittedName>
</protein>
<dbReference type="RefSeq" id="WP_161781731.1">
    <property type="nucleotide sequence ID" value="NZ_JPGK01000005.1"/>
</dbReference>
<keyword evidence="1" id="KW-1133">Transmembrane helix</keyword>
<reference evidence="2 3" key="1">
    <citation type="submission" date="2014-06" db="EMBL/GenBank/DDBJ databases">
        <title>Draft genome sequence of iron oxidizing acidophile Leptospirillum ferriphilum DSM14647.</title>
        <authorList>
            <person name="Cardenas J.P."/>
            <person name="Lazcano M."/>
            <person name="Ossandon F.J."/>
            <person name="Corbett M."/>
            <person name="Holmes D.S."/>
            <person name="Watkin E."/>
        </authorList>
    </citation>
    <scope>NUCLEOTIDE SEQUENCE [LARGE SCALE GENOMIC DNA]</scope>
    <source>
        <strain evidence="2 3">DSM 14647</strain>
    </source>
</reference>
<name>A0A094YKJ2_9BACT</name>
<organism evidence="2 3">
    <name type="scientific">Leptospirillum ferriphilum</name>
    <dbReference type="NCBI Taxonomy" id="178606"/>
    <lineage>
        <taxon>Bacteria</taxon>
        <taxon>Pseudomonadati</taxon>
        <taxon>Nitrospirota</taxon>
        <taxon>Nitrospiria</taxon>
        <taxon>Nitrospirales</taxon>
        <taxon>Nitrospiraceae</taxon>
        <taxon>Leptospirillum</taxon>
    </lineage>
</organism>
<comment type="caution">
    <text evidence="2">The sequence shown here is derived from an EMBL/GenBank/DDBJ whole genome shotgun (WGS) entry which is preliminary data.</text>
</comment>
<dbReference type="PATRIC" id="fig|178606.4.peg.1454"/>
<evidence type="ECO:0000256" key="1">
    <source>
        <dbReference type="SAM" id="Phobius"/>
    </source>
</evidence>
<dbReference type="AlphaFoldDB" id="A0A094YKJ2"/>
<keyword evidence="1" id="KW-0472">Membrane</keyword>
<accession>A0A094YKJ2</accession>
<proteinExistence type="predicted"/>
<gene>
    <name evidence="2" type="ORF">LptCag_1451</name>
</gene>
<dbReference type="Proteomes" id="UP000029452">
    <property type="component" value="Unassembled WGS sequence"/>
</dbReference>
<evidence type="ECO:0000313" key="3">
    <source>
        <dbReference type="Proteomes" id="UP000029452"/>
    </source>
</evidence>